<dbReference type="GO" id="GO:0019343">
    <property type="term" value="P:cysteine biosynthetic process via cystathionine"/>
    <property type="evidence" value="ECO:0007669"/>
    <property type="project" value="TreeGrafter"/>
</dbReference>
<keyword evidence="3 4" id="KW-0663">Pyridoxal phosphate</keyword>
<dbReference type="Gene3D" id="3.40.640.10">
    <property type="entry name" value="Type I PLP-dependent aspartate aminotransferase-like (Major domain)"/>
    <property type="match status" value="1"/>
</dbReference>
<dbReference type="GO" id="GO:0003962">
    <property type="term" value="F:cystathionine gamma-synthase activity"/>
    <property type="evidence" value="ECO:0007669"/>
    <property type="project" value="TreeGrafter"/>
</dbReference>
<keyword evidence="7" id="KW-1185">Reference proteome</keyword>
<dbReference type="GO" id="GO:0005737">
    <property type="term" value="C:cytoplasm"/>
    <property type="evidence" value="ECO:0007669"/>
    <property type="project" value="TreeGrafter"/>
</dbReference>
<evidence type="ECO:0000313" key="6">
    <source>
        <dbReference type="EMBL" id="RDI46551.1"/>
    </source>
</evidence>
<keyword evidence="6" id="KW-0456">Lyase</keyword>
<dbReference type="NCBIfam" id="NF005871">
    <property type="entry name" value="PRK07811.1"/>
    <property type="match status" value="1"/>
</dbReference>
<dbReference type="InterPro" id="IPR054542">
    <property type="entry name" value="Cys_met_metab_PP"/>
</dbReference>
<dbReference type="InterPro" id="IPR015424">
    <property type="entry name" value="PyrdxlP-dep_Trfase"/>
</dbReference>
<dbReference type="Pfam" id="PF01053">
    <property type="entry name" value="Cys_Met_Meta_PP"/>
    <property type="match status" value="1"/>
</dbReference>
<dbReference type="InterPro" id="IPR015422">
    <property type="entry name" value="PyrdxlP-dep_Trfase_small"/>
</dbReference>
<dbReference type="InterPro" id="IPR015421">
    <property type="entry name" value="PyrdxlP-dep_Trfase_major"/>
</dbReference>
<dbReference type="GO" id="GO:0004123">
    <property type="term" value="F:cystathionine gamma-lyase activity"/>
    <property type="evidence" value="ECO:0007669"/>
    <property type="project" value="TreeGrafter"/>
</dbReference>
<accession>A0A370GST7</accession>
<comment type="similarity">
    <text evidence="2 5">Belongs to the trans-sulfuration enzymes family.</text>
</comment>
<evidence type="ECO:0000313" key="7">
    <source>
        <dbReference type="Proteomes" id="UP000254720"/>
    </source>
</evidence>
<dbReference type="AlphaFoldDB" id="A0A370GST7"/>
<dbReference type="SUPFAM" id="SSF53383">
    <property type="entry name" value="PLP-dependent transferases"/>
    <property type="match status" value="1"/>
</dbReference>
<reference evidence="6 7" key="1">
    <citation type="submission" date="2018-07" db="EMBL/GenBank/DDBJ databases">
        <title>Genomic Encyclopedia of Type Strains, Phase IV (KMG-IV): sequencing the most valuable type-strain genomes for metagenomic binning, comparative biology and taxonomic classification.</title>
        <authorList>
            <person name="Goeker M."/>
        </authorList>
    </citation>
    <scope>NUCLEOTIDE SEQUENCE [LARGE SCALE GENOMIC DNA]</scope>
    <source>
        <strain evidence="6 7">DSM 16500</strain>
    </source>
</reference>
<evidence type="ECO:0000256" key="3">
    <source>
        <dbReference type="ARBA" id="ARBA00022898"/>
    </source>
</evidence>
<dbReference type="PIRSF" id="PIRSF001434">
    <property type="entry name" value="CGS"/>
    <property type="match status" value="1"/>
</dbReference>
<dbReference type="PROSITE" id="PS00868">
    <property type="entry name" value="CYS_MET_METAB_PP"/>
    <property type="match status" value="1"/>
</dbReference>
<dbReference type="Proteomes" id="UP000254720">
    <property type="component" value="Unassembled WGS sequence"/>
</dbReference>
<dbReference type="InterPro" id="IPR000277">
    <property type="entry name" value="Cys/Met-Metab_PyrdxlP-dep_enz"/>
</dbReference>
<gene>
    <name evidence="6" type="ORF">C8D86_10575</name>
</gene>
<dbReference type="GO" id="GO:0019346">
    <property type="term" value="P:transsulfuration"/>
    <property type="evidence" value="ECO:0007669"/>
    <property type="project" value="InterPro"/>
</dbReference>
<dbReference type="EMBL" id="QQAX01000005">
    <property type="protein sequence ID" value="RDI46551.1"/>
    <property type="molecule type" value="Genomic_DNA"/>
</dbReference>
<dbReference type="PANTHER" id="PTHR11808:SF15">
    <property type="entry name" value="CYSTATHIONINE GAMMA-LYASE"/>
    <property type="match status" value="1"/>
</dbReference>
<organism evidence="6 7">
    <name type="scientific">Aquicella lusitana</name>
    <dbReference type="NCBI Taxonomy" id="254246"/>
    <lineage>
        <taxon>Bacteria</taxon>
        <taxon>Pseudomonadati</taxon>
        <taxon>Pseudomonadota</taxon>
        <taxon>Gammaproteobacteria</taxon>
        <taxon>Legionellales</taxon>
        <taxon>Coxiellaceae</taxon>
        <taxon>Aquicella</taxon>
    </lineage>
</organism>
<protein>
    <submittedName>
        <fullName evidence="6">Cystathionine gamma-lyase</fullName>
    </submittedName>
</protein>
<dbReference type="GO" id="GO:0030170">
    <property type="term" value="F:pyridoxal phosphate binding"/>
    <property type="evidence" value="ECO:0007669"/>
    <property type="project" value="InterPro"/>
</dbReference>
<dbReference type="FunFam" id="3.40.640.10:FF:000009">
    <property type="entry name" value="Cystathionine gamma-synthase homolog"/>
    <property type="match status" value="1"/>
</dbReference>
<dbReference type="PANTHER" id="PTHR11808">
    <property type="entry name" value="TRANS-SULFURATION ENZYME FAMILY MEMBER"/>
    <property type="match status" value="1"/>
</dbReference>
<dbReference type="Gene3D" id="3.90.1150.10">
    <property type="entry name" value="Aspartate Aminotransferase, domain 1"/>
    <property type="match status" value="1"/>
</dbReference>
<proteinExistence type="inferred from homology"/>
<feature type="modified residue" description="N6-(pyridoxal phosphate)lysine" evidence="4">
    <location>
        <position position="215"/>
    </location>
</feature>
<evidence type="ECO:0000256" key="1">
    <source>
        <dbReference type="ARBA" id="ARBA00001933"/>
    </source>
</evidence>
<comment type="caution">
    <text evidence="6">The sequence shown here is derived from an EMBL/GenBank/DDBJ whole genome shotgun (WGS) entry which is preliminary data.</text>
</comment>
<evidence type="ECO:0000256" key="4">
    <source>
        <dbReference type="PIRSR" id="PIRSR001434-2"/>
    </source>
</evidence>
<dbReference type="CDD" id="cd00614">
    <property type="entry name" value="CGS_like"/>
    <property type="match status" value="1"/>
</dbReference>
<evidence type="ECO:0000256" key="2">
    <source>
        <dbReference type="ARBA" id="ARBA00009077"/>
    </source>
</evidence>
<dbReference type="FunFam" id="3.90.1150.10:FF:000008">
    <property type="entry name" value="Cystathionine gamma-synthase"/>
    <property type="match status" value="1"/>
</dbReference>
<evidence type="ECO:0000256" key="5">
    <source>
        <dbReference type="RuleBase" id="RU362118"/>
    </source>
</evidence>
<sequence>MGCLQKMKNKNGCNMKKNKHNIATRAIHAGQHPDPTTGAIMTPIYATSTYVQQSPGKHKGYEYSRTKNPTRDAYEQCVASLESGKRGFAFASGMAGIATILEILKPGDHVIVCDDVYGGTYRLFEKVRKRSAGLNVSFVDLTQVENIEKAIRAETRMIWIETPTNPMLKLMDLERIATIAKKHGLISVVDNTFATPVIQRPLEYGCDIIVHSATKYLNGHSDMIGGVVVTGDNAELAEQIAFLQNSVGAIAGPFDSFLAMRGLKTLIVRMERHCENALELALWLEKQPKISHVIYPGLASHPQHNLAKKQMRYFGGMISVELKGSLKETIAFLEHCEIFALAESLGGVESLIEHPAIMTHASLPAEQRHSLGIKDNFIRLSVGIESIDDLKQDLEQALDFI</sequence>
<name>A0A370GST7_9COXI</name>
<comment type="cofactor">
    <cofactor evidence="1 5">
        <name>pyridoxal 5'-phosphate</name>
        <dbReference type="ChEBI" id="CHEBI:597326"/>
    </cofactor>
</comment>